<evidence type="ECO:0000313" key="1">
    <source>
        <dbReference type="EMBL" id="UWX06749.1"/>
    </source>
</evidence>
<accession>A0ABY5Y3H4</accession>
<gene>
    <name evidence="1" type="ORF">JBF11_06305</name>
</gene>
<dbReference type="RefSeq" id="WP_417168635.1">
    <property type="nucleotide sequence ID" value="NZ_CP065938.1"/>
</dbReference>
<sequence length="114" mass="13372">MKTLKDAASLNIDWNLAPEDAVTLYLEWGNNNWHAEHAPVRSKDDFATYFVVDNWEEKPTLRLVRRNSEQAVDLLVLDLPKDLEEEFKKEHEGLKGLYSPSEKIKDWLKKEIYA</sequence>
<name>A0ABY5Y3H4_9BACT</name>
<dbReference type="NCBIfam" id="NF045682">
    <property type="entry name" value="DVU0772_fam"/>
    <property type="match status" value="1"/>
</dbReference>
<protein>
    <submittedName>
        <fullName evidence="1">Uncharacterized protein</fullName>
    </submittedName>
</protein>
<reference evidence="1" key="1">
    <citation type="submission" date="2020-12" db="EMBL/GenBank/DDBJ databases">
        <title>Taurinivorans muris gen. nov., sp. nov., fundamental and realized metabolic niche of a ubiquitous sulfidogenic bacterium in the murine intestine.</title>
        <authorList>
            <person name="Ye H."/>
            <person name="Hanson B.T."/>
            <person name="Loy A."/>
        </authorList>
    </citation>
    <scope>NUCLEOTIDE SEQUENCE</scope>
    <source>
        <strain evidence="1">LT0009</strain>
    </source>
</reference>
<organism evidence="1 2">
    <name type="scientific">Taurinivorans muris</name>
    <dbReference type="NCBI Taxonomy" id="2787751"/>
    <lineage>
        <taxon>Bacteria</taxon>
        <taxon>Pseudomonadati</taxon>
        <taxon>Thermodesulfobacteriota</taxon>
        <taxon>Desulfovibrionia</taxon>
        <taxon>Desulfovibrionales</taxon>
        <taxon>Desulfovibrionaceae</taxon>
        <taxon>Taurinivorans</taxon>
    </lineage>
</organism>
<dbReference type="EMBL" id="CP065938">
    <property type="protein sequence ID" value="UWX06749.1"/>
    <property type="molecule type" value="Genomic_DNA"/>
</dbReference>
<proteinExistence type="predicted"/>
<dbReference type="InterPro" id="IPR059223">
    <property type="entry name" value="DVU0772-like"/>
</dbReference>
<evidence type="ECO:0000313" key="2">
    <source>
        <dbReference type="Proteomes" id="UP001058120"/>
    </source>
</evidence>
<dbReference type="Proteomes" id="UP001058120">
    <property type="component" value="Chromosome"/>
</dbReference>
<keyword evidence="2" id="KW-1185">Reference proteome</keyword>